<organism evidence="1 2">
    <name type="scientific">Microscilla marina ATCC 23134</name>
    <dbReference type="NCBI Taxonomy" id="313606"/>
    <lineage>
        <taxon>Bacteria</taxon>
        <taxon>Pseudomonadati</taxon>
        <taxon>Bacteroidota</taxon>
        <taxon>Cytophagia</taxon>
        <taxon>Cytophagales</taxon>
        <taxon>Microscillaceae</taxon>
        <taxon>Microscilla</taxon>
    </lineage>
</organism>
<sequence>MPTLRIKQNSMDRIISTKEKALSINLDPAKYGSFAEIGAGQETAAIFFKAGAASQTVAKTMSAYDMKFSDAIYGAEESGRYVCEPRLLRMIEKEYGLLEERLGEIRGEKSSFFAFANTVVALNYHKTNVGHGWLGIRYQLRPETPPNDIVIHVFMRDNDTLAQQQAFGVIGTNLIYGAFNYYDAPEILLQSLLDNLGRDRVEVDMIRMSGPDFKRIDNRLLTLQLVKNGLTNAAMFGPDGSVNQVSDFIYKKNILVLRGRFRPPTNVNLDMLQCGLEQFKQEDDVDENKLIVLTELTLHDLMMGKKDIDYRDFLDRVDILCSLGQHVLISNYQEYYRLVSYLSHFNRGRKIGIILGIYVLELIFDEKYYENLAGGILESFSTLFSRNVKLYVYPAYMRDMPDELYTCANFDLSPHLMDLYEYLIVNDKIEDIADFEKDSLKIISDNVLNMIKQSTPGWEKMVPEAVAKAIVSKRLFGYKPNEVEAK</sequence>
<evidence type="ECO:0008006" key="3">
    <source>
        <dbReference type="Google" id="ProtNLM"/>
    </source>
</evidence>
<dbReference type="eggNOG" id="COG1057">
    <property type="taxonomic scope" value="Bacteria"/>
</dbReference>
<keyword evidence="2" id="KW-1185">Reference proteome</keyword>
<dbReference type="Proteomes" id="UP000004095">
    <property type="component" value="Unassembled WGS sequence"/>
</dbReference>
<dbReference type="SUPFAM" id="SSF52374">
    <property type="entry name" value="Nucleotidylyl transferase"/>
    <property type="match status" value="1"/>
</dbReference>
<comment type="caution">
    <text evidence="1">The sequence shown here is derived from an EMBL/GenBank/DDBJ whole genome shotgun (WGS) entry which is preliminary data.</text>
</comment>
<evidence type="ECO:0000313" key="2">
    <source>
        <dbReference type="Proteomes" id="UP000004095"/>
    </source>
</evidence>
<dbReference type="InterPro" id="IPR014729">
    <property type="entry name" value="Rossmann-like_a/b/a_fold"/>
</dbReference>
<dbReference type="Gene3D" id="3.40.50.620">
    <property type="entry name" value="HUPs"/>
    <property type="match status" value="1"/>
</dbReference>
<name>A1ZE47_MICM2</name>
<reference evidence="1 2" key="1">
    <citation type="submission" date="2007-01" db="EMBL/GenBank/DDBJ databases">
        <authorList>
            <person name="Haygood M."/>
            <person name="Podell S."/>
            <person name="Anderson C."/>
            <person name="Hopkinson B."/>
            <person name="Roe K."/>
            <person name="Barbeau K."/>
            <person name="Gaasterland T."/>
            <person name="Ferriera S."/>
            <person name="Johnson J."/>
            <person name="Kravitz S."/>
            <person name="Beeson K."/>
            <person name="Sutton G."/>
            <person name="Rogers Y.-H."/>
            <person name="Friedman R."/>
            <person name="Frazier M."/>
            <person name="Venter J.C."/>
        </authorList>
    </citation>
    <scope>NUCLEOTIDE SEQUENCE [LARGE SCALE GENOMIC DNA]</scope>
    <source>
        <strain evidence="1 2">ATCC 23134</strain>
    </source>
</reference>
<protein>
    <recommendedName>
        <fullName evidence="3">Nicotinamide mononucleotide adenylyltransferase</fullName>
    </recommendedName>
</protein>
<gene>
    <name evidence="1" type="ORF">M23134_04188</name>
</gene>
<proteinExistence type="predicted"/>
<evidence type="ECO:0000313" key="1">
    <source>
        <dbReference type="EMBL" id="EAY31355.1"/>
    </source>
</evidence>
<accession>A1ZE47</accession>
<dbReference type="EMBL" id="AAWS01000003">
    <property type="protein sequence ID" value="EAY31355.1"/>
    <property type="molecule type" value="Genomic_DNA"/>
</dbReference>
<dbReference type="AlphaFoldDB" id="A1ZE47"/>